<sequence length="35" mass="3920">MAYCFLTHMQYAASSMPILSSTCAFTIRKFSARAL</sequence>
<proteinExistence type="predicted"/>
<dbReference type="AlphaFoldDB" id="A0A0E9VE94"/>
<dbReference type="EMBL" id="GBXM01032200">
    <property type="protein sequence ID" value="JAH76377.1"/>
    <property type="molecule type" value="Transcribed_RNA"/>
</dbReference>
<accession>A0A0E9VE94</accession>
<organism evidence="1">
    <name type="scientific">Anguilla anguilla</name>
    <name type="common">European freshwater eel</name>
    <name type="synonym">Muraena anguilla</name>
    <dbReference type="NCBI Taxonomy" id="7936"/>
    <lineage>
        <taxon>Eukaryota</taxon>
        <taxon>Metazoa</taxon>
        <taxon>Chordata</taxon>
        <taxon>Craniata</taxon>
        <taxon>Vertebrata</taxon>
        <taxon>Euteleostomi</taxon>
        <taxon>Actinopterygii</taxon>
        <taxon>Neopterygii</taxon>
        <taxon>Teleostei</taxon>
        <taxon>Anguilliformes</taxon>
        <taxon>Anguillidae</taxon>
        <taxon>Anguilla</taxon>
    </lineage>
</organism>
<protein>
    <submittedName>
        <fullName evidence="1">Uncharacterized protein</fullName>
    </submittedName>
</protein>
<evidence type="ECO:0000313" key="1">
    <source>
        <dbReference type="EMBL" id="JAH76377.1"/>
    </source>
</evidence>
<name>A0A0E9VE94_ANGAN</name>
<reference evidence="1" key="1">
    <citation type="submission" date="2014-11" db="EMBL/GenBank/DDBJ databases">
        <authorList>
            <person name="Amaro Gonzalez C."/>
        </authorList>
    </citation>
    <scope>NUCLEOTIDE SEQUENCE</scope>
</reference>
<reference evidence="1" key="2">
    <citation type="journal article" date="2015" name="Fish Shellfish Immunol.">
        <title>Early steps in the European eel (Anguilla anguilla)-Vibrio vulnificus interaction in the gills: Role of the RtxA13 toxin.</title>
        <authorList>
            <person name="Callol A."/>
            <person name="Pajuelo D."/>
            <person name="Ebbesson L."/>
            <person name="Teles M."/>
            <person name="MacKenzie S."/>
            <person name="Amaro C."/>
        </authorList>
    </citation>
    <scope>NUCLEOTIDE SEQUENCE</scope>
</reference>